<feature type="transmembrane region" description="Helical" evidence="1">
    <location>
        <begin position="31"/>
        <end position="49"/>
    </location>
</feature>
<sequence>MFGIIFSICISIGIPLFALIYACVKRHYIPFFLGVLAFVISQLLFRLPLLDYLQSHSTTYSMLSIMNPVLFAIAIGLSAGIVEELARYIMMRFFMKQRSFQAGFLFGTGHGGIEAVWFVGISAISMLFSPLATFYNIDFLIGGTERFFALMLHIGLSIIVLHGVIQRKFLFVVLAIFIHGFIDTLIGIFPLIFESTNHVLIASEVSLAVTALVVISYSFLLKRRNMFS</sequence>
<keyword evidence="3" id="KW-1185">Reference proteome</keyword>
<feature type="transmembrane region" description="Helical" evidence="1">
    <location>
        <begin position="172"/>
        <end position="193"/>
    </location>
</feature>
<feature type="transmembrane region" description="Helical" evidence="1">
    <location>
        <begin position="147"/>
        <end position="165"/>
    </location>
</feature>
<feature type="transmembrane region" description="Helical" evidence="1">
    <location>
        <begin position="5"/>
        <end position="24"/>
    </location>
</feature>
<dbReference type="Proteomes" id="UP000613512">
    <property type="component" value="Unassembled WGS sequence"/>
</dbReference>
<name>A0A916SA73_9BACI</name>
<feature type="transmembrane region" description="Helical" evidence="1">
    <location>
        <begin position="199"/>
        <end position="220"/>
    </location>
</feature>
<keyword evidence="1" id="KW-0472">Membrane</keyword>
<accession>A0A916SA73</accession>
<keyword evidence="2" id="KW-0645">Protease</keyword>
<organism evidence="2 3">
    <name type="scientific">Ornithinibacillus halotolerans</name>
    <dbReference type="NCBI Taxonomy" id="1274357"/>
    <lineage>
        <taxon>Bacteria</taxon>
        <taxon>Bacillati</taxon>
        <taxon>Bacillota</taxon>
        <taxon>Bacilli</taxon>
        <taxon>Bacillales</taxon>
        <taxon>Bacillaceae</taxon>
        <taxon>Ornithinibacillus</taxon>
    </lineage>
</organism>
<gene>
    <name evidence="2" type="ORF">GCM10008025_37050</name>
</gene>
<evidence type="ECO:0000313" key="2">
    <source>
        <dbReference type="EMBL" id="GGA91117.1"/>
    </source>
</evidence>
<keyword evidence="1" id="KW-1133">Transmembrane helix</keyword>
<reference evidence="2" key="1">
    <citation type="journal article" date="2014" name="Int. J. Syst. Evol. Microbiol.">
        <title>Complete genome sequence of Corynebacterium casei LMG S-19264T (=DSM 44701T), isolated from a smear-ripened cheese.</title>
        <authorList>
            <consortium name="US DOE Joint Genome Institute (JGI-PGF)"/>
            <person name="Walter F."/>
            <person name="Albersmeier A."/>
            <person name="Kalinowski J."/>
            <person name="Ruckert C."/>
        </authorList>
    </citation>
    <scope>NUCLEOTIDE SEQUENCE</scope>
    <source>
        <strain evidence="2">CGMCC 1.12408</strain>
    </source>
</reference>
<proteinExistence type="predicted"/>
<dbReference type="EMBL" id="BMEY01000028">
    <property type="protein sequence ID" value="GGA91117.1"/>
    <property type="molecule type" value="Genomic_DNA"/>
</dbReference>
<evidence type="ECO:0000256" key="1">
    <source>
        <dbReference type="SAM" id="Phobius"/>
    </source>
</evidence>
<comment type="caution">
    <text evidence="2">The sequence shown here is derived from an EMBL/GenBank/DDBJ whole genome shotgun (WGS) entry which is preliminary data.</text>
</comment>
<evidence type="ECO:0000313" key="3">
    <source>
        <dbReference type="Proteomes" id="UP000613512"/>
    </source>
</evidence>
<dbReference type="RefSeq" id="WP_188386165.1">
    <property type="nucleotide sequence ID" value="NZ_BMEY01000028.1"/>
</dbReference>
<dbReference type="AlphaFoldDB" id="A0A916SA73"/>
<dbReference type="InterPro" id="IPR011397">
    <property type="entry name" value="YhfC"/>
</dbReference>
<keyword evidence="2" id="KW-0378">Hydrolase</keyword>
<dbReference type="GO" id="GO:0008233">
    <property type="term" value="F:peptidase activity"/>
    <property type="evidence" value="ECO:0007669"/>
    <property type="project" value="UniProtKB-KW"/>
</dbReference>
<feature type="transmembrane region" description="Helical" evidence="1">
    <location>
        <begin position="102"/>
        <end position="127"/>
    </location>
</feature>
<dbReference type="PIRSF" id="PIRSF033101">
    <property type="entry name" value="UCP033101"/>
    <property type="match status" value="1"/>
</dbReference>
<protein>
    <submittedName>
        <fullName evidence="2">CAAX amino protease</fullName>
    </submittedName>
</protein>
<feature type="transmembrane region" description="Helical" evidence="1">
    <location>
        <begin position="69"/>
        <end position="90"/>
    </location>
</feature>
<reference evidence="2" key="2">
    <citation type="submission" date="2020-09" db="EMBL/GenBank/DDBJ databases">
        <authorList>
            <person name="Sun Q."/>
            <person name="Zhou Y."/>
        </authorList>
    </citation>
    <scope>NUCLEOTIDE SEQUENCE</scope>
    <source>
        <strain evidence="2">CGMCC 1.12408</strain>
    </source>
</reference>
<dbReference type="Pfam" id="PF10086">
    <property type="entry name" value="YhfC"/>
    <property type="match status" value="2"/>
</dbReference>
<dbReference type="GO" id="GO:0006508">
    <property type="term" value="P:proteolysis"/>
    <property type="evidence" value="ECO:0007669"/>
    <property type="project" value="UniProtKB-KW"/>
</dbReference>
<keyword evidence="1" id="KW-0812">Transmembrane</keyword>